<evidence type="ECO:0000256" key="1">
    <source>
        <dbReference type="SAM" id="MobiDB-lite"/>
    </source>
</evidence>
<feature type="region of interest" description="Disordered" evidence="1">
    <location>
        <begin position="1"/>
        <end position="26"/>
    </location>
</feature>
<evidence type="ECO:0000313" key="3">
    <source>
        <dbReference type="Proteomes" id="UP001208041"/>
    </source>
</evidence>
<feature type="compositionally biased region" description="Basic and acidic residues" evidence="1">
    <location>
        <begin position="8"/>
        <end position="25"/>
    </location>
</feature>
<dbReference type="RefSeq" id="WP_263954809.1">
    <property type="nucleotide sequence ID" value="NZ_JAOYFC010000004.1"/>
</dbReference>
<sequence length="62" mass="6963">MTFANLQEKARQGRKDALAKREENRARRKSLAMFFSNRQSKVDDSIEVPAPVAAELDTNIAA</sequence>
<proteinExistence type="predicted"/>
<accession>A0AAE3LUU3</accession>
<keyword evidence="3" id="KW-1185">Reference proteome</keyword>
<comment type="caution">
    <text evidence="2">The sequence shown here is derived from an EMBL/GenBank/DDBJ whole genome shotgun (WGS) entry which is preliminary data.</text>
</comment>
<name>A0AAE3LUU3_9RHOB</name>
<gene>
    <name evidence="2" type="ORF">OH136_14935</name>
</gene>
<dbReference type="Proteomes" id="UP001208041">
    <property type="component" value="Unassembled WGS sequence"/>
</dbReference>
<dbReference type="EMBL" id="JAOYFC010000004">
    <property type="protein sequence ID" value="MCV6825855.1"/>
    <property type="molecule type" value="Genomic_DNA"/>
</dbReference>
<dbReference type="AlphaFoldDB" id="A0AAE3LUU3"/>
<organism evidence="2 3">
    <name type="scientific">Halocynthiibacter halioticoli</name>
    <dbReference type="NCBI Taxonomy" id="2986804"/>
    <lineage>
        <taxon>Bacteria</taxon>
        <taxon>Pseudomonadati</taxon>
        <taxon>Pseudomonadota</taxon>
        <taxon>Alphaproteobacteria</taxon>
        <taxon>Rhodobacterales</taxon>
        <taxon>Paracoccaceae</taxon>
        <taxon>Halocynthiibacter</taxon>
    </lineage>
</organism>
<evidence type="ECO:0000313" key="2">
    <source>
        <dbReference type="EMBL" id="MCV6825855.1"/>
    </source>
</evidence>
<reference evidence="2" key="1">
    <citation type="submission" date="2022-10" db="EMBL/GenBank/DDBJ databases">
        <authorList>
            <person name="Yue Y."/>
        </authorList>
    </citation>
    <scope>NUCLEOTIDE SEQUENCE</scope>
    <source>
        <strain evidence="2">Z654</strain>
    </source>
</reference>
<protein>
    <submittedName>
        <fullName evidence="2">Uncharacterized protein</fullName>
    </submittedName>
</protein>